<dbReference type="FunFam" id="1.10.285.10:FF:000001">
    <property type="entry name" value="Glutamate dehydrogenase"/>
    <property type="match status" value="1"/>
</dbReference>
<dbReference type="GO" id="GO:0005829">
    <property type="term" value="C:cytosol"/>
    <property type="evidence" value="ECO:0007669"/>
    <property type="project" value="TreeGrafter"/>
</dbReference>
<evidence type="ECO:0000256" key="1">
    <source>
        <dbReference type="ARBA" id="ARBA00006382"/>
    </source>
</evidence>
<dbReference type="Pfam" id="PF00208">
    <property type="entry name" value="ELFV_dehydrog"/>
    <property type="match status" value="1"/>
</dbReference>
<protein>
    <recommendedName>
        <fullName evidence="4">Glutamate dehydrogenase</fullName>
    </recommendedName>
</protein>
<dbReference type="Gene3D" id="3.40.50.720">
    <property type="entry name" value="NAD(P)-binding Rossmann-like Domain"/>
    <property type="match status" value="1"/>
</dbReference>
<dbReference type="SMART" id="SM00839">
    <property type="entry name" value="ELFV_dehydrog"/>
    <property type="match status" value="1"/>
</dbReference>
<feature type="binding site" evidence="6">
    <location>
        <position position="107"/>
    </location>
    <ligand>
        <name>substrate</name>
    </ligand>
</feature>
<dbReference type="FunFam" id="3.40.50.720:FF:000030">
    <property type="entry name" value="Glutamate dehydrogenase"/>
    <property type="match status" value="1"/>
</dbReference>
<name>I5AYY9_9BACT</name>
<feature type="site" description="Important for catalysis" evidence="7">
    <location>
        <position position="162"/>
    </location>
</feature>
<reference evidence="10 11" key="1">
    <citation type="submission" date="2011-09" db="EMBL/GenBank/DDBJ databases">
        <authorList>
            <consortium name="US DOE Joint Genome Institute (JGI-PGF)"/>
            <person name="Lucas S."/>
            <person name="Han J."/>
            <person name="Lapidus A."/>
            <person name="Cheng J.-F."/>
            <person name="Goodwin L."/>
            <person name="Pitluck S."/>
            <person name="Peters L."/>
            <person name="Land M.L."/>
            <person name="Hauser L."/>
            <person name="Orellana R."/>
            <person name="Lovley D."/>
            <person name="Woyke T.J."/>
        </authorList>
    </citation>
    <scope>NUCLEOTIDE SEQUENCE [LARGE SCALE GENOMIC DNA]</scope>
    <source>
        <strain evidence="10 11">2ac9</strain>
    </source>
</reference>
<reference evidence="10 11" key="2">
    <citation type="submission" date="2012-02" db="EMBL/GenBank/DDBJ databases">
        <title>Improved High-Quality Draft sequence of Desulfobacter postgatei 2ac9.</title>
        <authorList>
            <consortium name="US DOE Joint Genome Institute"/>
            <person name="Lucas S."/>
            <person name="Han J."/>
            <person name="Lapidus A."/>
            <person name="Cheng J.-F."/>
            <person name="Goodwin L."/>
            <person name="Pitluck S."/>
            <person name="Peters L."/>
            <person name="Ovchinnikova G."/>
            <person name="Held B."/>
            <person name="Detter J.C."/>
            <person name="Han C."/>
            <person name="Tapia R."/>
            <person name="Land M."/>
            <person name="Hauser L."/>
            <person name="Kyrpides N."/>
            <person name="Ivanova N."/>
            <person name="Pagani I."/>
            <person name="Orellana R."/>
            <person name="Lovley D."/>
            <person name="Woyke T."/>
        </authorList>
    </citation>
    <scope>NUCLEOTIDE SEQUENCE [LARGE SCALE GENOMIC DNA]</scope>
    <source>
        <strain evidence="10 11">2ac9</strain>
    </source>
</reference>
<proteinExistence type="inferred from homology"/>
<keyword evidence="6" id="KW-0547">Nucleotide-binding</keyword>
<feature type="binding site" evidence="6">
    <location>
        <position position="86"/>
    </location>
    <ligand>
        <name>substrate</name>
    </ligand>
</feature>
<dbReference type="CDD" id="cd05313">
    <property type="entry name" value="NAD_bind_2_Glu_DH"/>
    <property type="match status" value="1"/>
</dbReference>
<dbReference type="GO" id="GO:0006537">
    <property type="term" value="P:glutamate biosynthetic process"/>
    <property type="evidence" value="ECO:0007669"/>
    <property type="project" value="TreeGrafter"/>
</dbReference>
<organism evidence="10 11">
    <name type="scientific">Desulfobacter postgatei 2ac9</name>
    <dbReference type="NCBI Taxonomy" id="879212"/>
    <lineage>
        <taxon>Bacteria</taxon>
        <taxon>Pseudomonadati</taxon>
        <taxon>Thermodesulfobacteriota</taxon>
        <taxon>Desulfobacteria</taxon>
        <taxon>Desulfobacterales</taxon>
        <taxon>Desulfobacteraceae</taxon>
        <taxon>Desulfobacter</taxon>
    </lineage>
</organism>
<evidence type="ECO:0000256" key="2">
    <source>
        <dbReference type="ARBA" id="ARBA00011643"/>
    </source>
</evidence>
<dbReference type="InterPro" id="IPR006097">
    <property type="entry name" value="Glu/Leu/Phe/Val/Trp_DH_dimer"/>
</dbReference>
<dbReference type="HOGENOM" id="CLU_025763_2_1_7"/>
<feature type="binding site" evidence="6">
    <location>
        <position position="161"/>
    </location>
    <ligand>
        <name>substrate</name>
    </ligand>
</feature>
<evidence type="ECO:0000256" key="8">
    <source>
        <dbReference type="RuleBase" id="RU004417"/>
    </source>
</evidence>
<keyword evidence="6" id="KW-0520">NAD</keyword>
<evidence type="ECO:0000313" key="11">
    <source>
        <dbReference type="Proteomes" id="UP000005778"/>
    </source>
</evidence>
<dbReference type="EMBL" id="CM001488">
    <property type="protein sequence ID" value="EIM62452.1"/>
    <property type="molecule type" value="Genomic_DNA"/>
</dbReference>
<dbReference type="Proteomes" id="UP000005778">
    <property type="component" value="Chromosome"/>
</dbReference>
<dbReference type="OrthoDB" id="9803297at2"/>
<accession>I5AYY9</accession>
<dbReference type="SUPFAM" id="SSF51735">
    <property type="entry name" value="NAD(P)-binding Rossmann-fold domains"/>
    <property type="match status" value="1"/>
</dbReference>
<dbReference type="Pfam" id="PF02812">
    <property type="entry name" value="ELFV_dehydrog_N"/>
    <property type="match status" value="1"/>
</dbReference>
<dbReference type="InterPro" id="IPR036291">
    <property type="entry name" value="NAD(P)-bd_dom_sf"/>
</dbReference>
<dbReference type="PIRSF" id="PIRSF000185">
    <property type="entry name" value="Glu_DH"/>
    <property type="match status" value="1"/>
</dbReference>
<feature type="binding site" evidence="6">
    <location>
        <position position="381"/>
    </location>
    <ligand>
        <name>substrate</name>
    </ligand>
</feature>
<comment type="similarity">
    <text evidence="1 4 8">Belongs to the Glu/Leu/Phe/Val dehydrogenases family.</text>
</comment>
<dbReference type="PANTHER" id="PTHR43571:SF1">
    <property type="entry name" value="NADP-SPECIFIC GLUTAMATE DEHYDROGENASE 1-RELATED"/>
    <property type="match status" value="1"/>
</dbReference>
<evidence type="ECO:0000259" key="9">
    <source>
        <dbReference type="SMART" id="SM00839"/>
    </source>
</evidence>
<dbReference type="SUPFAM" id="SSF53223">
    <property type="entry name" value="Aminoacid dehydrogenase-like, N-terminal domain"/>
    <property type="match status" value="1"/>
</dbReference>
<evidence type="ECO:0000256" key="4">
    <source>
        <dbReference type="PIRNR" id="PIRNR000185"/>
    </source>
</evidence>
<dbReference type="InterPro" id="IPR014362">
    <property type="entry name" value="Glu_DH"/>
</dbReference>
<evidence type="ECO:0000256" key="6">
    <source>
        <dbReference type="PIRSR" id="PIRSR000185-2"/>
    </source>
</evidence>
<dbReference type="RefSeq" id="WP_004071065.1">
    <property type="nucleotide sequence ID" value="NZ_CM001488.1"/>
</dbReference>
<comment type="subunit">
    <text evidence="2">Homohexamer.</text>
</comment>
<dbReference type="GO" id="GO:0004354">
    <property type="term" value="F:glutamate dehydrogenase (NADP+) activity"/>
    <property type="evidence" value="ECO:0007669"/>
    <property type="project" value="TreeGrafter"/>
</dbReference>
<feature type="binding site" evidence="6">
    <location>
        <position position="236"/>
    </location>
    <ligand>
        <name>NAD(+)</name>
        <dbReference type="ChEBI" id="CHEBI:57540"/>
    </ligand>
</feature>
<evidence type="ECO:0000256" key="3">
    <source>
        <dbReference type="ARBA" id="ARBA00023002"/>
    </source>
</evidence>
<gene>
    <name evidence="10" type="ORF">DespoDRAFT_00431</name>
</gene>
<dbReference type="InterPro" id="IPR046346">
    <property type="entry name" value="Aminoacid_DH-like_N_sf"/>
</dbReference>
<dbReference type="InterPro" id="IPR033922">
    <property type="entry name" value="NAD_bind_Glu_DH"/>
</dbReference>
<dbReference type="FunFam" id="3.40.50.10860:FF:000002">
    <property type="entry name" value="Glutamate dehydrogenase"/>
    <property type="match status" value="1"/>
</dbReference>
<keyword evidence="3 4" id="KW-0560">Oxidoreductase</keyword>
<dbReference type="STRING" id="879212.DespoDRAFT_00431"/>
<dbReference type="PROSITE" id="PS00074">
    <property type="entry name" value="GLFV_DEHYDROGENASE"/>
    <property type="match status" value="1"/>
</dbReference>
<dbReference type="AlphaFoldDB" id="I5AYY9"/>
<dbReference type="NCBIfam" id="NF006929">
    <property type="entry name" value="PRK09414.1"/>
    <property type="match status" value="1"/>
</dbReference>
<dbReference type="eggNOG" id="COG0334">
    <property type="taxonomic scope" value="Bacteria"/>
</dbReference>
<dbReference type="Gene3D" id="3.40.50.10860">
    <property type="entry name" value="Leucine Dehydrogenase, chain A, domain 1"/>
    <property type="match status" value="1"/>
</dbReference>
<dbReference type="InterPro" id="IPR050724">
    <property type="entry name" value="Glu_Leu_Phe_Val_DH"/>
</dbReference>
<dbReference type="InterPro" id="IPR033524">
    <property type="entry name" value="Glu/Leu/Phe/Val_DH_AS"/>
</dbReference>
<sequence length="449" mass="49445">MSEELNKIIAKDPDQKEFHQAVREVLESVQPVLDRNIEYRKAKIIERLAEPERVVMFRVPWMDDTGTVQINRGYRIGMNSAIGPYKGGLRFHPSVNLSILKFLAFEQVFKNALTTLPIGGGKGGSDFDPKGKSDNEVMRFCQSFMSELYRHIGPNTDVPAGDIGVGGREIGYLFGQYKRLTNEFSSVLTGKGLDWGGSLIRPEATGYGAVYFAAEMLATRNGSMEGKTCLVSGSGNVAQYTVEKILDLGGKVVTLSDSSGFIYDETGIDREKLAWVMELKEVRRGRIKEYAEKYPEAVYTETDAALDYNPLWNIKADCAFPSATQNEINAKDGRNLIENGVFLISEGANMPSTPEAVDLFVERKILYAPGKAANAGGVAVSGLEMSQNAVRRAWTREKVDRRLHAIMQSIHKSCVDACDEYGEKGNYVAGANIAGFTKVVNAMLDQGLV</sequence>
<evidence type="ECO:0000256" key="5">
    <source>
        <dbReference type="PIRSR" id="PIRSR000185-1"/>
    </source>
</evidence>
<dbReference type="PANTHER" id="PTHR43571">
    <property type="entry name" value="NADP-SPECIFIC GLUTAMATE DEHYDROGENASE 1-RELATED"/>
    <property type="match status" value="1"/>
</dbReference>
<keyword evidence="11" id="KW-1185">Reference proteome</keyword>
<feature type="active site" description="Proton donor" evidence="5">
    <location>
        <position position="122"/>
    </location>
</feature>
<dbReference type="Gene3D" id="1.10.285.10">
    <property type="entry name" value="Glutamate Dehydrogenase, chain A, domain 3"/>
    <property type="match status" value="2"/>
</dbReference>
<evidence type="ECO:0000313" key="10">
    <source>
        <dbReference type="EMBL" id="EIM62452.1"/>
    </source>
</evidence>
<feature type="domain" description="Glutamate/phenylalanine/leucine/valine/L-tryptophan dehydrogenase C-terminal" evidence="9">
    <location>
        <begin position="198"/>
        <end position="447"/>
    </location>
</feature>
<feature type="binding site" evidence="6">
    <location>
        <position position="110"/>
    </location>
    <ligand>
        <name>substrate</name>
    </ligand>
</feature>
<feature type="binding site" evidence="6">
    <location>
        <position position="205"/>
    </location>
    <ligand>
        <name>NAD(+)</name>
        <dbReference type="ChEBI" id="CHEBI:57540"/>
    </ligand>
</feature>
<dbReference type="PRINTS" id="PR00082">
    <property type="entry name" value="GLFDHDRGNASE"/>
</dbReference>
<dbReference type="GO" id="GO:0000166">
    <property type="term" value="F:nucleotide binding"/>
    <property type="evidence" value="ECO:0007669"/>
    <property type="project" value="UniProtKB-KW"/>
</dbReference>
<dbReference type="InterPro" id="IPR006096">
    <property type="entry name" value="Glu/Leu/Phe/Val/Trp_DH_C"/>
</dbReference>
<dbReference type="InterPro" id="IPR006095">
    <property type="entry name" value="Glu/Leu/Phe/Val/Trp_DH"/>
</dbReference>
<evidence type="ECO:0000256" key="7">
    <source>
        <dbReference type="PIRSR" id="PIRSR000185-3"/>
    </source>
</evidence>